<dbReference type="PANTHER" id="PTHR45898:SF4">
    <property type="entry name" value="TARGET OF MYB PROTEIN 1"/>
    <property type="match status" value="1"/>
</dbReference>
<keyword evidence="4" id="KW-0653">Protein transport</keyword>
<dbReference type="SUPFAM" id="SSF48464">
    <property type="entry name" value="ENTH/VHS domain"/>
    <property type="match status" value="1"/>
</dbReference>
<dbReference type="SMART" id="SM00288">
    <property type="entry name" value="VHS"/>
    <property type="match status" value="1"/>
</dbReference>
<comment type="subcellular location">
    <subcellularLocation>
        <location evidence="1">Membrane</location>
        <topology evidence="1">Peripheral membrane protein</topology>
    </subcellularLocation>
</comment>
<sequence length="536" mass="55571">MQWAQNLTQRLRGYVPGGTDSSGQGSGATESDNPVTGSSSISIGSLVQQATSCLLIGPDWGLNLELIDVVNRGAESGRNPRHEQVLKHLKKPLTSASPHQQLLALTVLEACTKNCGPGFHQKLAFSDVWAVVQMMATKTGTEREVQNKSLELIEDWAHGLSFPSFRDCYDGLKAKGVVFPPHDVATPNDFAMADPEPLSAAGDALAQHVPEGVSEEDRLAIEAAMAEFASEGQGQPAAAGGQDTGNYVPPSFVEQGQEPPPPPPAAPAPARQPAPYTGPSLSVDQPTERLLEDIKAAKQLVSLLDEMLKAVPESNPAEVLQEHVREVADQVAAMQPRLQRVAEAAGDSEVLVATLELSEELHAVQMRHDGLMAAAAGGGPQQRQPQREQPAPAAGAAAPGAAPAIPPPPPQGKPREEGPLINLMDDEPSQGVSSGSGEASDPFLPVSTQPEAQEAETADELAASFDRMMGDGADSGAEKEAAPQDAAEFDALTESIAPARSGPSNYPGLGGPAGPEAAAPDGAAGKGKSAMSAAEP</sequence>
<feature type="compositionally biased region" description="Low complexity" evidence="6">
    <location>
        <begin position="381"/>
        <end position="403"/>
    </location>
</feature>
<evidence type="ECO:0000256" key="2">
    <source>
        <dbReference type="ARBA" id="ARBA00007708"/>
    </source>
</evidence>
<keyword evidence="3" id="KW-0813">Transport</keyword>
<dbReference type="CDD" id="cd03561">
    <property type="entry name" value="VHS"/>
    <property type="match status" value="1"/>
</dbReference>
<evidence type="ECO:0000259" key="7">
    <source>
        <dbReference type="PROSITE" id="PS50179"/>
    </source>
</evidence>
<dbReference type="GO" id="GO:0043130">
    <property type="term" value="F:ubiquitin binding"/>
    <property type="evidence" value="ECO:0007669"/>
    <property type="project" value="InterPro"/>
</dbReference>
<feature type="compositionally biased region" description="Pro residues" evidence="6">
    <location>
        <begin position="258"/>
        <end position="272"/>
    </location>
</feature>
<dbReference type="PROSITE" id="PS50179">
    <property type="entry name" value="VHS"/>
    <property type="match status" value="1"/>
</dbReference>
<protein>
    <submittedName>
        <fullName evidence="9">Hepatocyte growth factor-regulated tyrosine kinase substrate</fullName>
    </submittedName>
</protein>
<keyword evidence="5" id="KW-0472">Membrane</keyword>
<gene>
    <name evidence="9" type="primary">HRS</name>
    <name evidence="9" type="ORF">TSPGSL018_12871</name>
</gene>
<dbReference type="EMBL" id="GBEZ01005991">
    <property type="protein sequence ID" value="JAC79375.1"/>
    <property type="molecule type" value="Transcribed_RNA"/>
</dbReference>
<evidence type="ECO:0000256" key="5">
    <source>
        <dbReference type="ARBA" id="ARBA00023136"/>
    </source>
</evidence>
<evidence type="ECO:0000256" key="4">
    <source>
        <dbReference type="ARBA" id="ARBA00022927"/>
    </source>
</evidence>
<dbReference type="InterPro" id="IPR044836">
    <property type="entry name" value="TOL_plant"/>
</dbReference>
<dbReference type="Gene3D" id="1.20.58.160">
    <property type="match status" value="1"/>
</dbReference>
<dbReference type="AlphaFoldDB" id="A0A061S8Y7"/>
<keyword evidence="9" id="KW-0418">Kinase</keyword>
<dbReference type="GO" id="GO:0016301">
    <property type="term" value="F:kinase activity"/>
    <property type="evidence" value="ECO:0007669"/>
    <property type="project" value="UniProtKB-KW"/>
</dbReference>
<feature type="region of interest" description="Disordered" evidence="6">
    <location>
        <begin position="228"/>
        <end position="283"/>
    </location>
</feature>
<feature type="domain" description="VHS" evidence="7">
    <location>
        <begin position="50"/>
        <end position="180"/>
    </location>
</feature>
<comment type="similarity">
    <text evidence="2">Belongs to the TOM1 family.</text>
</comment>
<dbReference type="GO" id="GO:0016020">
    <property type="term" value="C:membrane"/>
    <property type="evidence" value="ECO:0007669"/>
    <property type="project" value="UniProtKB-SubCell"/>
</dbReference>
<accession>A0A061S8Y7</accession>
<dbReference type="Pfam" id="PF00790">
    <property type="entry name" value="VHS"/>
    <property type="match status" value="1"/>
</dbReference>
<dbReference type="Gene3D" id="1.25.40.90">
    <property type="match status" value="1"/>
</dbReference>
<feature type="compositionally biased region" description="Polar residues" evidence="6">
    <location>
        <begin position="19"/>
        <end position="37"/>
    </location>
</feature>
<dbReference type="GO" id="GO:0043328">
    <property type="term" value="P:protein transport to vacuole involved in ubiquitin-dependent protein catabolic process via the multivesicular body sorting pathway"/>
    <property type="evidence" value="ECO:0007669"/>
    <property type="project" value="InterPro"/>
</dbReference>
<reference evidence="9" key="1">
    <citation type="submission" date="2014-05" db="EMBL/GenBank/DDBJ databases">
        <title>The transcriptome of the halophilic microalga Tetraselmis sp. GSL018 isolated from the Great Salt Lake, Utah.</title>
        <authorList>
            <person name="Jinkerson R.E."/>
            <person name="D'Adamo S."/>
            <person name="Posewitz M.C."/>
        </authorList>
    </citation>
    <scope>NUCLEOTIDE SEQUENCE</scope>
    <source>
        <strain evidence="9">GSL018</strain>
    </source>
</reference>
<dbReference type="InterPro" id="IPR038425">
    <property type="entry name" value="GAT_sf"/>
</dbReference>
<feature type="domain" description="GAT" evidence="8">
    <location>
        <begin position="285"/>
        <end position="373"/>
    </location>
</feature>
<feature type="compositionally biased region" description="Low complexity" evidence="6">
    <location>
        <begin position="232"/>
        <end position="241"/>
    </location>
</feature>
<evidence type="ECO:0000256" key="1">
    <source>
        <dbReference type="ARBA" id="ARBA00004170"/>
    </source>
</evidence>
<evidence type="ECO:0000313" key="9">
    <source>
        <dbReference type="EMBL" id="JAC79375.1"/>
    </source>
</evidence>
<dbReference type="InterPro" id="IPR004152">
    <property type="entry name" value="GAT_dom"/>
</dbReference>
<feature type="region of interest" description="Disordered" evidence="6">
    <location>
        <begin position="12"/>
        <end position="37"/>
    </location>
</feature>
<dbReference type="GO" id="GO:0035091">
    <property type="term" value="F:phosphatidylinositol binding"/>
    <property type="evidence" value="ECO:0007669"/>
    <property type="project" value="InterPro"/>
</dbReference>
<dbReference type="InterPro" id="IPR002014">
    <property type="entry name" value="VHS_dom"/>
</dbReference>
<feature type="region of interest" description="Disordered" evidence="6">
    <location>
        <begin position="374"/>
        <end position="536"/>
    </location>
</feature>
<organism evidence="9">
    <name type="scientific">Tetraselmis sp. GSL018</name>
    <dbReference type="NCBI Taxonomy" id="582737"/>
    <lineage>
        <taxon>Eukaryota</taxon>
        <taxon>Viridiplantae</taxon>
        <taxon>Chlorophyta</taxon>
        <taxon>core chlorophytes</taxon>
        <taxon>Chlorodendrophyceae</taxon>
        <taxon>Chlorodendrales</taxon>
        <taxon>Chlorodendraceae</taxon>
        <taxon>Tetraselmis</taxon>
    </lineage>
</organism>
<proteinExistence type="inferred from homology"/>
<dbReference type="PROSITE" id="PS50909">
    <property type="entry name" value="GAT"/>
    <property type="match status" value="1"/>
</dbReference>
<dbReference type="InterPro" id="IPR008942">
    <property type="entry name" value="ENTH_VHS"/>
</dbReference>
<keyword evidence="9" id="KW-0808">Transferase</keyword>
<evidence type="ECO:0000259" key="8">
    <source>
        <dbReference type="PROSITE" id="PS50909"/>
    </source>
</evidence>
<dbReference type="PANTHER" id="PTHR45898">
    <property type="entry name" value="TOM1-LIKE PROTEIN"/>
    <property type="match status" value="1"/>
</dbReference>
<evidence type="ECO:0000256" key="3">
    <source>
        <dbReference type="ARBA" id="ARBA00022448"/>
    </source>
</evidence>
<feature type="compositionally biased region" description="Low complexity" evidence="6">
    <location>
        <begin position="514"/>
        <end position="536"/>
    </location>
</feature>
<dbReference type="Pfam" id="PF03127">
    <property type="entry name" value="GAT"/>
    <property type="match status" value="1"/>
</dbReference>
<name>A0A061S8Y7_9CHLO</name>
<dbReference type="SUPFAM" id="SSF89009">
    <property type="entry name" value="GAT-like domain"/>
    <property type="match status" value="1"/>
</dbReference>
<dbReference type="GO" id="GO:0005737">
    <property type="term" value="C:cytoplasm"/>
    <property type="evidence" value="ECO:0007669"/>
    <property type="project" value="UniProtKB-ARBA"/>
</dbReference>
<evidence type="ECO:0000256" key="6">
    <source>
        <dbReference type="SAM" id="MobiDB-lite"/>
    </source>
</evidence>